<dbReference type="InterPro" id="IPR002195">
    <property type="entry name" value="Dihydroorotase_CS"/>
</dbReference>
<comment type="similarity">
    <text evidence="2">Belongs to the metallo-dependent hydrolases superfamily. DHOase family. Class II DHOase subfamily.</text>
</comment>
<keyword evidence="6" id="KW-0862">Zinc</keyword>
<evidence type="ECO:0000256" key="3">
    <source>
        <dbReference type="ARBA" id="ARBA00012860"/>
    </source>
</evidence>
<evidence type="ECO:0000256" key="6">
    <source>
        <dbReference type="ARBA" id="ARBA00022833"/>
    </source>
</evidence>
<dbReference type="Pfam" id="PF01979">
    <property type="entry name" value="Amidohydro_1"/>
    <property type="match status" value="1"/>
</dbReference>
<dbReference type="GO" id="GO:0004151">
    <property type="term" value="F:dihydroorotase activity"/>
    <property type="evidence" value="ECO:0007669"/>
    <property type="project" value="UniProtKB-EC"/>
</dbReference>
<keyword evidence="10" id="KW-1185">Reference proteome</keyword>
<dbReference type="InterPro" id="IPR032466">
    <property type="entry name" value="Metal_Hydrolase"/>
</dbReference>
<dbReference type="SUPFAM" id="SSF51556">
    <property type="entry name" value="Metallo-dependent hydrolases"/>
    <property type="match status" value="1"/>
</dbReference>
<name>A0AAD8YNU9_9STRA</name>
<dbReference type="Gene3D" id="3.20.20.140">
    <property type="entry name" value="Metal-dependent hydrolases"/>
    <property type="match status" value="2"/>
</dbReference>
<dbReference type="GO" id="GO:0006207">
    <property type="term" value="P:'de novo' pyrimidine nucleobase biosynthetic process"/>
    <property type="evidence" value="ECO:0007669"/>
    <property type="project" value="TreeGrafter"/>
</dbReference>
<accession>A0AAD8YNU9</accession>
<reference evidence="9" key="1">
    <citation type="submission" date="2023-06" db="EMBL/GenBank/DDBJ databases">
        <title>Survivors Of The Sea: Transcriptome response of Skeletonema marinoi to long-term dormancy.</title>
        <authorList>
            <person name="Pinder M.I.M."/>
            <person name="Kourtchenko O."/>
            <person name="Robertson E.K."/>
            <person name="Larsson T."/>
            <person name="Maumus F."/>
            <person name="Osuna-Cruz C.M."/>
            <person name="Vancaester E."/>
            <person name="Stenow R."/>
            <person name="Vandepoele K."/>
            <person name="Ploug H."/>
            <person name="Bruchert V."/>
            <person name="Godhe A."/>
            <person name="Topel M."/>
        </authorList>
    </citation>
    <scope>NUCLEOTIDE SEQUENCE</scope>
    <source>
        <strain evidence="9">R05AC</strain>
    </source>
</reference>
<comment type="caution">
    <text evidence="9">The sequence shown here is derived from an EMBL/GenBank/DDBJ whole genome shotgun (WGS) entry which is preliminary data.</text>
</comment>
<dbReference type="EC" id="3.5.2.3" evidence="3"/>
<dbReference type="InterPro" id="IPR004721">
    <property type="entry name" value="DHOdimr"/>
</dbReference>
<dbReference type="GO" id="GO:0005737">
    <property type="term" value="C:cytoplasm"/>
    <property type="evidence" value="ECO:0007669"/>
    <property type="project" value="TreeGrafter"/>
</dbReference>
<evidence type="ECO:0000313" key="10">
    <source>
        <dbReference type="Proteomes" id="UP001224775"/>
    </source>
</evidence>
<evidence type="ECO:0000256" key="2">
    <source>
        <dbReference type="ARBA" id="ARBA00005631"/>
    </source>
</evidence>
<dbReference type="AlphaFoldDB" id="A0AAD8YNU9"/>
<dbReference type="GO" id="GO:0006221">
    <property type="term" value="P:pyrimidine nucleotide biosynthetic process"/>
    <property type="evidence" value="ECO:0007669"/>
    <property type="project" value="UniProtKB-KW"/>
</dbReference>
<proteinExistence type="inferred from homology"/>
<dbReference type="PROSITE" id="PS00483">
    <property type="entry name" value="DIHYDROOROTASE_2"/>
    <property type="match status" value="1"/>
</dbReference>
<evidence type="ECO:0000256" key="4">
    <source>
        <dbReference type="ARBA" id="ARBA00022723"/>
    </source>
</evidence>
<evidence type="ECO:0000256" key="5">
    <source>
        <dbReference type="ARBA" id="ARBA00022801"/>
    </source>
</evidence>
<feature type="domain" description="Amidohydrolase-related" evidence="8">
    <location>
        <begin position="167"/>
        <end position="269"/>
    </location>
</feature>
<protein>
    <recommendedName>
        <fullName evidence="3">dihydroorotase</fullName>
        <ecNumber evidence="3">3.5.2.3</ecNumber>
    </recommendedName>
</protein>
<evidence type="ECO:0000256" key="7">
    <source>
        <dbReference type="ARBA" id="ARBA00022975"/>
    </source>
</evidence>
<organism evidence="9 10">
    <name type="scientific">Skeletonema marinoi</name>
    <dbReference type="NCBI Taxonomy" id="267567"/>
    <lineage>
        <taxon>Eukaryota</taxon>
        <taxon>Sar</taxon>
        <taxon>Stramenopiles</taxon>
        <taxon>Ochrophyta</taxon>
        <taxon>Bacillariophyta</taxon>
        <taxon>Coscinodiscophyceae</taxon>
        <taxon>Thalassiosirophycidae</taxon>
        <taxon>Thalassiosirales</taxon>
        <taxon>Skeletonemataceae</taxon>
        <taxon>Skeletonema</taxon>
        <taxon>Skeletonema marinoi-dohrnii complex</taxon>
    </lineage>
</organism>
<dbReference type="InterPro" id="IPR006680">
    <property type="entry name" value="Amidohydro-rel"/>
</dbReference>
<evidence type="ECO:0000256" key="1">
    <source>
        <dbReference type="ARBA" id="ARBA00004880"/>
    </source>
</evidence>
<comment type="pathway">
    <text evidence="1">Pyrimidine metabolism; UMP biosynthesis via de novo pathway; (S)-dihydroorotate from bicarbonate: step 3/3.</text>
</comment>
<keyword evidence="4" id="KW-0479">Metal-binding</keyword>
<dbReference type="GO" id="GO:0046872">
    <property type="term" value="F:metal ion binding"/>
    <property type="evidence" value="ECO:0007669"/>
    <property type="project" value="UniProtKB-KW"/>
</dbReference>
<dbReference type="EMBL" id="JATAAI010000001">
    <property type="protein sequence ID" value="KAK1748825.1"/>
    <property type="molecule type" value="Genomic_DNA"/>
</dbReference>
<keyword evidence="7" id="KW-0665">Pyrimidine biosynthesis</keyword>
<dbReference type="Proteomes" id="UP001224775">
    <property type="component" value="Unassembled WGS sequence"/>
</dbReference>
<dbReference type="PANTHER" id="PTHR43137:SF1">
    <property type="entry name" value="DIHYDROOROTASE"/>
    <property type="match status" value="1"/>
</dbReference>
<dbReference type="PANTHER" id="PTHR43137">
    <property type="entry name" value="DIHYDROOROTASE"/>
    <property type="match status" value="1"/>
</dbReference>
<evidence type="ECO:0000313" key="9">
    <source>
        <dbReference type="EMBL" id="KAK1748825.1"/>
    </source>
</evidence>
<gene>
    <name evidence="9" type="ORF">QTG54_000764</name>
</gene>
<evidence type="ECO:0000259" key="8">
    <source>
        <dbReference type="Pfam" id="PF01979"/>
    </source>
</evidence>
<keyword evidence="5 9" id="KW-0378">Hydrolase</keyword>
<sequence length="296" mass="32839">MASQATAPEGTKLTITLPDDFHHHFRDGPSTANVLEHATQQFGRCIAMPNLRPPVTTTEMALEYRQRILSSLPKELPHGSFEPLMTLISPIILLRMRSKRHLQLDTSRHEIGMVLCIHSEVSTPGIDIFDREPVFIEEIIKPLASITCHHLLYNRNALLVGGIKPHFYCLPILKRETHREALLGAATSGSNKFFLGTDSAPHAVEVKEAACGCAGAYTAHCAVQLYAEAFDSMGALDKLEAFCSFHGADHYQLSRNTQKITLEKKSWIVPKRYSFGISQLVPIRAGESVAWSIVSN</sequence>